<dbReference type="OrthoDB" id="5336565at2759"/>
<gene>
    <name evidence="2" type="ORF">VP1G_10823</name>
</gene>
<dbReference type="Proteomes" id="UP000078576">
    <property type="component" value="Unassembled WGS sequence"/>
</dbReference>
<name>A0A194UXH3_CYTMA</name>
<evidence type="ECO:0000313" key="2">
    <source>
        <dbReference type="EMBL" id="KUI56432.1"/>
    </source>
</evidence>
<evidence type="ECO:0000313" key="3">
    <source>
        <dbReference type="Proteomes" id="UP000078576"/>
    </source>
</evidence>
<organism evidence="2 3">
    <name type="scientific">Cytospora mali</name>
    <name type="common">Apple Valsa canker fungus</name>
    <name type="synonym">Valsa mali</name>
    <dbReference type="NCBI Taxonomy" id="578113"/>
    <lineage>
        <taxon>Eukaryota</taxon>
        <taxon>Fungi</taxon>
        <taxon>Dikarya</taxon>
        <taxon>Ascomycota</taxon>
        <taxon>Pezizomycotina</taxon>
        <taxon>Sordariomycetes</taxon>
        <taxon>Sordariomycetidae</taxon>
        <taxon>Diaporthales</taxon>
        <taxon>Cytosporaceae</taxon>
        <taxon>Cytospora</taxon>
    </lineage>
</organism>
<dbReference type="EMBL" id="KN714689">
    <property type="protein sequence ID" value="KUI56432.1"/>
    <property type="molecule type" value="Genomic_DNA"/>
</dbReference>
<sequence length="228" mass="25784">MARLPNPISYREDETLQDDRLRKALKRDESRPSEHTASRPAHQHLTKGDKHQAGKVHSGSWNYPPEFWDRLSTIPFTRRALEEFDRRTRLQPALPRRPSPPLTANLTRFARHGGPDLRDLRGCRCPAADIHRRSKSMSASTRSRATKSTDPTTVTDSETPKKKRSSAYDGAFEQHLTDHQIHATWNSQEPDFGAVYTALANPRPSLTPSQFSDGAFKAFRQGQCSSQG</sequence>
<proteinExistence type="predicted"/>
<reference evidence="3" key="1">
    <citation type="submission" date="2014-12" db="EMBL/GenBank/DDBJ databases">
        <title>Genome Sequence of Valsa Canker Pathogens Uncovers a Specific Adaption of Colonization on Woody Bark.</title>
        <authorList>
            <person name="Yin Z."/>
            <person name="Liu H."/>
            <person name="Gao X."/>
            <person name="Li Z."/>
            <person name="Song N."/>
            <person name="Ke X."/>
            <person name="Dai Q."/>
            <person name="Wu Y."/>
            <person name="Sun Y."/>
            <person name="Xu J.-R."/>
            <person name="Kang Z.K."/>
            <person name="Wang L."/>
            <person name="Huang L."/>
        </authorList>
    </citation>
    <scope>NUCLEOTIDE SEQUENCE [LARGE SCALE GENOMIC DNA]</scope>
    <source>
        <strain evidence="3">SXYL134</strain>
    </source>
</reference>
<dbReference type="STRING" id="694573.A0A194UXH3"/>
<evidence type="ECO:0000256" key="1">
    <source>
        <dbReference type="SAM" id="MobiDB-lite"/>
    </source>
</evidence>
<feature type="region of interest" description="Disordered" evidence="1">
    <location>
        <begin position="131"/>
        <end position="168"/>
    </location>
</feature>
<feature type="region of interest" description="Disordered" evidence="1">
    <location>
        <begin position="22"/>
        <end position="62"/>
    </location>
</feature>
<feature type="compositionally biased region" description="Low complexity" evidence="1">
    <location>
        <begin position="136"/>
        <end position="149"/>
    </location>
</feature>
<protein>
    <submittedName>
        <fullName evidence="2">Uncharacterized protein</fullName>
    </submittedName>
</protein>
<keyword evidence="3" id="KW-1185">Reference proteome</keyword>
<accession>A0A194UXH3</accession>
<dbReference type="AlphaFoldDB" id="A0A194UXH3"/>
<feature type="compositionally biased region" description="Basic and acidic residues" evidence="1">
    <location>
        <begin position="22"/>
        <end position="37"/>
    </location>
</feature>